<evidence type="ECO:0000313" key="20">
    <source>
        <dbReference type="EMBL" id="KAL1583614.1"/>
    </source>
</evidence>
<feature type="transmembrane region" description="Helical" evidence="19">
    <location>
        <begin position="34"/>
        <end position="60"/>
    </location>
</feature>
<evidence type="ECO:0000256" key="12">
    <source>
        <dbReference type="ARBA" id="ARBA00022842"/>
    </source>
</evidence>
<keyword evidence="21" id="KW-1185">Reference proteome</keyword>
<feature type="transmembrane region" description="Helical" evidence="19">
    <location>
        <begin position="212"/>
        <end position="231"/>
    </location>
</feature>
<dbReference type="RefSeq" id="XP_069226721.1">
    <property type="nucleotide sequence ID" value="XM_069376373.1"/>
</dbReference>
<keyword evidence="14 19" id="KW-0472">Membrane</keyword>
<dbReference type="GO" id="GO:0003975">
    <property type="term" value="F:UDP-N-acetylglucosamine-dolichyl-phosphate N-acetylglucosaminephosphotransferase activity"/>
    <property type="evidence" value="ECO:0007669"/>
    <property type="project" value="UniProtKB-EC"/>
</dbReference>
<dbReference type="CDD" id="cd06855">
    <property type="entry name" value="GT_GPT_euk"/>
    <property type="match status" value="1"/>
</dbReference>
<sequence length="460" mass="51141">MRALSSTEVSSLSVLSIACVAVLVNAWRSDGEPLFASLAISGLAFAFSYALIPWTGDVFIRRGYKGKDLSKKNPIELPEAMGLLSALVYLLAIVNFLPFAFKRDIAAATFAPNDKDRIIEAAEIENGRFLHRFPLEKLASYGFAYGTLATVTILGILDDSFDMRWRHKFFIPAFAALPMLGLYFVDFGVTHVVVPLPLRPYLGDLVDLGGFYYLYMAAISIFCPNCINILAGVNGIEVGQSLVIAFLLLLNDALYLSPKLHQPHPAAESHLFSVYLLLPFIGVSLALLQHNWFPAKVFVGDTYCYFAGMVFAVVGILGHFSKTLLLLFIPQIFNFCYSAPQLFKIVPCPRHRLPRFNARTGLMEPSVATFDEDKPLRPIVGEALKVLGKLHLMKVETDGKGRVTEASNFTILNLWLVWRGPLREDRLATEILVMQTLCGLAGLWIRHSLALLLFTADNRF</sequence>
<feature type="transmembrane region" description="Helical" evidence="19">
    <location>
        <begin position="81"/>
        <end position="101"/>
    </location>
</feature>
<feature type="transmembrane region" description="Helical" evidence="19">
    <location>
        <begin position="300"/>
        <end position="318"/>
    </location>
</feature>
<dbReference type="GO" id="GO:0005789">
    <property type="term" value="C:endoplasmic reticulum membrane"/>
    <property type="evidence" value="ECO:0007669"/>
    <property type="project" value="UniProtKB-SubCell"/>
</dbReference>
<accession>A0AB34KEX3</accession>
<feature type="transmembrane region" description="Helical" evidence="19">
    <location>
        <begin position="238"/>
        <end position="257"/>
    </location>
</feature>
<reference evidence="20 21" key="1">
    <citation type="journal article" date="2020" name="Microbiol. Resour. Announc.">
        <title>Draft Genome Sequence of a Cladosporium Species Isolated from the Mesophotic Ascidian Didemnum maculosum.</title>
        <authorList>
            <person name="Gioti A."/>
            <person name="Siaperas R."/>
            <person name="Nikolaivits E."/>
            <person name="Le Goff G."/>
            <person name="Ouazzani J."/>
            <person name="Kotoulas G."/>
            <person name="Topakas E."/>
        </authorList>
    </citation>
    <scope>NUCLEOTIDE SEQUENCE [LARGE SCALE GENOMIC DNA]</scope>
    <source>
        <strain evidence="20 21">TM138-S3</strain>
    </source>
</reference>
<evidence type="ECO:0000256" key="5">
    <source>
        <dbReference type="ARBA" id="ARBA00013225"/>
    </source>
</evidence>
<comment type="subcellular location">
    <subcellularLocation>
        <location evidence="2">Endoplasmic reticulum membrane</location>
        <topology evidence="2">Multi-pass membrane protein</topology>
    </subcellularLocation>
</comment>
<organism evidence="20 21">
    <name type="scientific">Cladosporium halotolerans</name>
    <dbReference type="NCBI Taxonomy" id="1052096"/>
    <lineage>
        <taxon>Eukaryota</taxon>
        <taxon>Fungi</taxon>
        <taxon>Dikarya</taxon>
        <taxon>Ascomycota</taxon>
        <taxon>Pezizomycotina</taxon>
        <taxon>Dothideomycetes</taxon>
        <taxon>Dothideomycetidae</taxon>
        <taxon>Cladosporiales</taxon>
        <taxon>Cladosporiaceae</taxon>
        <taxon>Cladosporium</taxon>
    </lineage>
</organism>
<dbReference type="InterPro" id="IPR000715">
    <property type="entry name" value="Glycosyl_transferase_4"/>
</dbReference>
<dbReference type="AlphaFoldDB" id="A0AB34KEX3"/>
<evidence type="ECO:0000256" key="15">
    <source>
        <dbReference type="ARBA" id="ARBA00029567"/>
    </source>
</evidence>
<evidence type="ECO:0000256" key="16">
    <source>
        <dbReference type="ARBA" id="ARBA00033238"/>
    </source>
</evidence>
<evidence type="ECO:0000256" key="13">
    <source>
        <dbReference type="ARBA" id="ARBA00022989"/>
    </source>
</evidence>
<dbReference type="GeneID" id="96009211"/>
<keyword evidence="13 19" id="KW-1133">Transmembrane helix</keyword>
<comment type="caution">
    <text evidence="20">The sequence shown here is derived from an EMBL/GenBank/DDBJ whole genome shotgun (WGS) entry which is preliminary data.</text>
</comment>
<feature type="transmembrane region" description="Helical" evidence="19">
    <location>
        <begin position="269"/>
        <end position="288"/>
    </location>
</feature>
<dbReference type="PANTHER" id="PTHR10571">
    <property type="entry name" value="UDP-N-ACETYLGLUCOSAMINE--DOLICHYL-PHOSPHATE N-ACETYLGLUCOSAMINEPHOSPHOTRANSFERASE"/>
    <property type="match status" value="1"/>
</dbReference>
<evidence type="ECO:0000256" key="4">
    <source>
        <dbReference type="ARBA" id="ARBA00009317"/>
    </source>
</evidence>
<evidence type="ECO:0000256" key="6">
    <source>
        <dbReference type="ARBA" id="ARBA00017659"/>
    </source>
</evidence>
<evidence type="ECO:0000256" key="17">
    <source>
        <dbReference type="ARBA" id="ARBA00044717"/>
    </source>
</evidence>
<keyword evidence="10" id="KW-0479">Metal-binding</keyword>
<dbReference type="Proteomes" id="UP000803884">
    <property type="component" value="Unassembled WGS sequence"/>
</dbReference>
<dbReference type="InterPro" id="IPR033895">
    <property type="entry name" value="GPT"/>
</dbReference>
<dbReference type="GO" id="GO:0046872">
    <property type="term" value="F:metal ion binding"/>
    <property type="evidence" value="ECO:0007669"/>
    <property type="project" value="UniProtKB-KW"/>
</dbReference>
<dbReference type="GO" id="GO:0016757">
    <property type="term" value="F:glycosyltransferase activity"/>
    <property type="evidence" value="ECO:0007669"/>
    <property type="project" value="UniProtKB-KW"/>
</dbReference>
<dbReference type="Pfam" id="PF00953">
    <property type="entry name" value="Glycos_transf_4"/>
    <property type="match status" value="1"/>
</dbReference>
<evidence type="ECO:0000256" key="10">
    <source>
        <dbReference type="ARBA" id="ARBA00022723"/>
    </source>
</evidence>
<evidence type="ECO:0000256" key="18">
    <source>
        <dbReference type="ARBA" id="ARBA00045078"/>
    </source>
</evidence>
<evidence type="ECO:0000256" key="14">
    <source>
        <dbReference type="ARBA" id="ARBA00023136"/>
    </source>
</evidence>
<dbReference type="EMBL" id="JAAQHG020000033">
    <property type="protein sequence ID" value="KAL1583614.1"/>
    <property type="molecule type" value="Genomic_DNA"/>
</dbReference>
<evidence type="ECO:0000256" key="2">
    <source>
        <dbReference type="ARBA" id="ARBA00004477"/>
    </source>
</evidence>
<evidence type="ECO:0000256" key="19">
    <source>
        <dbReference type="SAM" id="Phobius"/>
    </source>
</evidence>
<comment type="catalytic activity">
    <reaction evidence="18">
        <text>a di-trans,poly-cis-dolichyl phosphate + UDP-N-acetyl-alpha-D-glucosamine = an N-acetyl-alpha-D-glucosaminyl-diphospho-di-trans,poly-cis-dolichol + UMP</text>
        <dbReference type="Rhea" id="RHEA:13289"/>
        <dbReference type="Rhea" id="RHEA-COMP:19498"/>
        <dbReference type="Rhea" id="RHEA-COMP:19507"/>
        <dbReference type="ChEBI" id="CHEBI:57683"/>
        <dbReference type="ChEBI" id="CHEBI:57705"/>
        <dbReference type="ChEBI" id="CHEBI:57865"/>
        <dbReference type="ChEBI" id="CHEBI:58427"/>
        <dbReference type="EC" id="2.7.8.15"/>
    </reaction>
    <physiologicalReaction direction="left-to-right" evidence="18">
        <dbReference type="Rhea" id="RHEA:13290"/>
    </physiologicalReaction>
</comment>
<evidence type="ECO:0000256" key="8">
    <source>
        <dbReference type="ARBA" id="ARBA00022679"/>
    </source>
</evidence>
<comment type="function">
    <text evidence="17">UDP-N-acetylglucosamine--dolichyl-phosphate N-acetylglucosaminephosphotransferase that operates in the biosynthetic pathway of dolichol-linked oligosaccharides, the glycan precursors employed in protein asparagine (N)-glycosylation. The assembly of dolichol-linked oligosaccharides begins on the cytosolic side of the endoplasmic reticulum membrane and finishes in its lumen. The sequential addition of sugars to dolichol pyrophosphate produces dolichol-linked oligosaccharides containing fourteen sugars, including two GlcNAcs, nine mannoses and three glucoses. Once assembled, the oligosaccharide is transferred from the lipid to nascent proteins by oligosaccharyltransferases. Catalyzes the initial step of dolichol-linked oligosaccharide biosynthesis, transfering GlcNAc-1-P from cytosolic UDP-GlcNAc onto the carrier lipid dolichyl phosphate (P-dolichol), yielding GlcNAc-P-P-dolichol embedded in the cytoplasmic leaflet of the endoplasmic reticulum membrane.</text>
</comment>
<keyword evidence="9 19" id="KW-0812">Transmembrane</keyword>
<protein>
    <recommendedName>
        <fullName evidence="6">UDP-N-acetylglucosamine--dolichyl-phosphate N-acetylglucosaminephosphotransferase</fullName>
        <ecNumber evidence="5">2.7.8.15</ecNumber>
    </recommendedName>
    <alternativeName>
        <fullName evidence="15">GlcNAc-1-P transferase</fullName>
    </alternativeName>
    <alternativeName>
        <fullName evidence="16">N-acetylglucosamine-1-phosphate transferase</fullName>
    </alternativeName>
</protein>
<feature type="transmembrane region" description="Helical" evidence="19">
    <location>
        <begin position="12"/>
        <end position="28"/>
    </location>
</feature>
<evidence type="ECO:0000256" key="1">
    <source>
        <dbReference type="ARBA" id="ARBA00001946"/>
    </source>
</evidence>
<dbReference type="PROSITE" id="PS51257">
    <property type="entry name" value="PROKAR_LIPOPROTEIN"/>
    <property type="match status" value="1"/>
</dbReference>
<evidence type="ECO:0000256" key="11">
    <source>
        <dbReference type="ARBA" id="ARBA00022824"/>
    </source>
</evidence>
<keyword evidence="8" id="KW-0808">Transferase</keyword>
<feature type="transmembrane region" description="Helical" evidence="19">
    <location>
        <begin position="169"/>
        <end position="192"/>
    </location>
</feature>
<evidence type="ECO:0000256" key="9">
    <source>
        <dbReference type="ARBA" id="ARBA00022692"/>
    </source>
</evidence>
<comment type="pathway">
    <text evidence="3">Protein modification; protein glycosylation.</text>
</comment>
<dbReference type="GO" id="GO:0006488">
    <property type="term" value="P:dolichol-linked oligosaccharide biosynthetic process"/>
    <property type="evidence" value="ECO:0007669"/>
    <property type="project" value="InterPro"/>
</dbReference>
<feature type="transmembrane region" description="Helical" evidence="19">
    <location>
        <begin position="138"/>
        <end position="157"/>
    </location>
</feature>
<comment type="similarity">
    <text evidence="4">Belongs to the glycosyltransferase 4 family.</text>
</comment>
<dbReference type="EC" id="2.7.8.15" evidence="5"/>
<dbReference type="PANTHER" id="PTHR10571:SF0">
    <property type="entry name" value="UDP-N-ACETYLGLUCOSAMINE--DOLICHYL-PHOSPHATE N-ACETYLGLUCOSAMINEPHOSPHOTRANSFERASE"/>
    <property type="match status" value="1"/>
</dbReference>
<keyword evidence="7" id="KW-0328">Glycosyltransferase</keyword>
<evidence type="ECO:0000313" key="21">
    <source>
        <dbReference type="Proteomes" id="UP000803884"/>
    </source>
</evidence>
<evidence type="ECO:0000256" key="3">
    <source>
        <dbReference type="ARBA" id="ARBA00004922"/>
    </source>
</evidence>
<keyword evidence="12" id="KW-0460">Magnesium</keyword>
<proteinExistence type="inferred from homology"/>
<gene>
    <name evidence="20" type="ORF">WHR41_07769</name>
</gene>
<keyword evidence="11" id="KW-0256">Endoplasmic reticulum</keyword>
<comment type="cofactor">
    <cofactor evidence="1">
        <name>Mg(2+)</name>
        <dbReference type="ChEBI" id="CHEBI:18420"/>
    </cofactor>
</comment>
<evidence type="ECO:0000256" key="7">
    <source>
        <dbReference type="ARBA" id="ARBA00022676"/>
    </source>
</evidence>
<name>A0AB34KEX3_9PEZI</name>